<sequence>MFFATVLLAAAASVSALAVQSRDTCTYQCPSTDTEGNAQYSQAYDGNTLICLYGNSGAPLYEDATACNYDATTGAYTVGYGGCPAAILVWGCPAEDLAGNARYSQAVDGNTLVCLYGNSGAPLYEDATACNYDATTGAYTVGYGACPAASC</sequence>
<dbReference type="InParanoid" id="A0A165CNC6"/>
<keyword evidence="1" id="KW-0732">Signal</keyword>
<reference evidence="2 3" key="1">
    <citation type="journal article" date="2016" name="Mol. Biol. Evol.">
        <title>Comparative Genomics of Early-Diverging Mushroom-Forming Fungi Provides Insights into the Origins of Lignocellulose Decay Capabilities.</title>
        <authorList>
            <person name="Nagy L.G."/>
            <person name="Riley R."/>
            <person name="Tritt A."/>
            <person name="Adam C."/>
            <person name="Daum C."/>
            <person name="Floudas D."/>
            <person name="Sun H."/>
            <person name="Yadav J.S."/>
            <person name="Pangilinan J."/>
            <person name="Larsson K.H."/>
            <person name="Matsuura K."/>
            <person name="Barry K."/>
            <person name="Labutti K."/>
            <person name="Kuo R."/>
            <person name="Ohm R.A."/>
            <person name="Bhattacharya S.S."/>
            <person name="Shirouzu T."/>
            <person name="Yoshinaga Y."/>
            <person name="Martin F.M."/>
            <person name="Grigoriev I.V."/>
            <person name="Hibbett D.S."/>
        </authorList>
    </citation>
    <scope>NUCLEOTIDE SEQUENCE [LARGE SCALE GENOMIC DNA]</scope>
    <source>
        <strain evidence="2 3">HHB12733</strain>
    </source>
</reference>
<proteinExistence type="predicted"/>
<feature type="signal peptide" evidence="1">
    <location>
        <begin position="1"/>
        <end position="16"/>
    </location>
</feature>
<feature type="chain" id="PRO_5007856085" evidence="1">
    <location>
        <begin position="17"/>
        <end position="151"/>
    </location>
</feature>
<evidence type="ECO:0000256" key="1">
    <source>
        <dbReference type="SAM" id="SignalP"/>
    </source>
</evidence>
<evidence type="ECO:0000313" key="3">
    <source>
        <dbReference type="Proteomes" id="UP000076842"/>
    </source>
</evidence>
<gene>
    <name evidence="2" type="ORF">CALCODRAFT_512915</name>
</gene>
<dbReference type="AlphaFoldDB" id="A0A165CNC6"/>
<organism evidence="2 3">
    <name type="scientific">Calocera cornea HHB12733</name>
    <dbReference type="NCBI Taxonomy" id="1353952"/>
    <lineage>
        <taxon>Eukaryota</taxon>
        <taxon>Fungi</taxon>
        <taxon>Dikarya</taxon>
        <taxon>Basidiomycota</taxon>
        <taxon>Agaricomycotina</taxon>
        <taxon>Dacrymycetes</taxon>
        <taxon>Dacrymycetales</taxon>
        <taxon>Dacrymycetaceae</taxon>
        <taxon>Calocera</taxon>
    </lineage>
</organism>
<evidence type="ECO:0000313" key="2">
    <source>
        <dbReference type="EMBL" id="KZT51095.1"/>
    </source>
</evidence>
<keyword evidence="3" id="KW-1185">Reference proteome</keyword>
<dbReference type="EMBL" id="KV424126">
    <property type="protein sequence ID" value="KZT51095.1"/>
    <property type="molecule type" value="Genomic_DNA"/>
</dbReference>
<accession>A0A165CNC6</accession>
<protein>
    <submittedName>
        <fullName evidence="2">Uncharacterized protein</fullName>
    </submittedName>
</protein>
<name>A0A165CNC6_9BASI</name>
<dbReference type="Proteomes" id="UP000076842">
    <property type="component" value="Unassembled WGS sequence"/>
</dbReference>